<feature type="non-terminal residue" evidence="1">
    <location>
        <position position="1"/>
    </location>
</feature>
<dbReference type="EMBL" id="HACA01006839">
    <property type="protein sequence ID" value="CDW24200.1"/>
    <property type="molecule type" value="Transcribed_RNA"/>
</dbReference>
<reference evidence="1" key="1">
    <citation type="submission" date="2014-05" db="EMBL/GenBank/DDBJ databases">
        <authorList>
            <person name="Chronopoulou M."/>
        </authorList>
    </citation>
    <scope>NUCLEOTIDE SEQUENCE</scope>
    <source>
        <tissue evidence="1">Whole organism</tissue>
    </source>
</reference>
<protein>
    <submittedName>
        <fullName evidence="1">Uncharacterized protein</fullName>
    </submittedName>
</protein>
<sequence length="68" mass="8025">NLEIFNDSSILNLVHFQNNTHINLLKLYNNSESQKSNNFFCPLGAWSIIEYYSTTFLHEFTLLIELTR</sequence>
<evidence type="ECO:0000313" key="1">
    <source>
        <dbReference type="EMBL" id="CDW24200.1"/>
    </source>
</evidence>
<name>A0A0K2TEA0_LEPSM</name>
<dbReference type="AlphaFoldDB" id="A0A0K2TEA0"/>
<accession>A0A0K2TEA0</accession>
<organism evidence="1">
    <name type="scientific">Lepeophtheirus salmonis</name>
    <name type="common">Salmon louse</name>
    <name type="synonym">Caligus salmonis</name>
    <dbReference type="NCBI Taxonomy" id="72036"/>
    <lineage>
        <taxon>Eukaryota</taxon>
        <taxon>Metazoa</taxon>
        <taxon>Ecdysozoa</taxon>
        <taxon>Arthropoda</taxon>
        <taxon>Crustacea</taxon>
        <taxon>Multicrustacea</taxon>
        <taxon>Hexanauplia</taxon>
        <taxon>Copepoda</taxon>
        <taxon>Siphonostomatoida</taxon>
        <taxon>Caligidae</taxon>
        <taxon>Lepeophtheirus</taxon>
    </lineage>
</organism>
<proteinExistence type="predicted"/>